<proteinExistence type="predicted"/>
<accession>A0ABW5QNY7</accession>
<feature type="chain" id="PRO_5047542037" evidence="1">
    <location>
        <begin position="21"/>
        <end position="529"/>
    </location>
</feature>
<name>A0ABW5QNY7_9HYPH</name>
<feature type="signal peptide" evidence="1">
    <location>
        <begin position="1"/>
        <end position="20"/>
    </location>
</feature>
<evidence type="ECO:0000313" key="3">
    <source>
        <dbReference type="Proteomes" id="UP001597521"/>
    </source>
</evidence>
<dbReference type="EMBL" id="JBHUNP010000001">
    <property type="protein sequence ID" value="MFD2649368.1"/>
    <property type="molecule type" value="Genomic_DNA"/>
</dbReference>
<comment type="caution">
    <text evidence="2">The sequence shown here is derived from an EMBL/GenBank/DDBJ whole genome shotgun (WGS) entry which is preliminary data.</text>
</comment>
<reference evidence="3" key="1">
    <citation type="journal article" date="2019" name="Int. J. Syst. Evol. Microbiol.">
        <title>The Global Catalogue of Microorganisms (GCM) 10K type strain sequencing project: providing services to taxonomists for standard genome sequencing and annotation.</title>
        <authorList>
            <consortium name="The Broad Institute Genomics Platform"/>
            <consortium name="The Broad Institute Genome Sequencing Center for Infectious Disease"/>
            <person name="Wu L."/>
            <person name="Ma J."/>
        </authorList>
    </citation>
    <scope>NUCLEOTIDE SEQUENCE [LARGE SCALE GENOMIC DNA]</scope>
    <source>
        <strain evidence="3">CCM 7427</strain>
    </source>
</reference>
<keyword evidence="1" id="KW-0732">Signal</keyword>
<keyword evidence="3" id="KW-1185">Reference proteome</keyword>
<evidence type="ECO:0000256" key="1">
    <source>
        <dbReference type="SAM" id="SignalP"/>
    </source>
</evidence>
<protein>
    <submittedName>
        <fullName evidence="2">Uncharacterized protein</fullName>
    </submittedName>
</protein>
<gene>
    <name evidence="2" type="ORF">ACFSX5_16400</name>
</gene>
<dbReference type="Proteomes" id="UP001597521">
    <property type="component" value="Unassembled WGS sequence"/>
</dbReference>
<evidence type="ECO:0000313" key="2">
    <source>
        <dbReference type="EMBL" id="MFD2649368.1"/>
    </source>
</evidence>
<organism evidence="2 3">
    <name type="scientific">Devosia albogilva</name>
    <dbReference type="NCBI Taxonomy" id="429726"/>
    <lineage>
        <taxon>Bacteria</taxon>
        <taxon>Pseudomonadati</taxon>
        <taxon>Pseudomonadota</taxon>
        <taxon>Alphaproteobacteria</taxon>
        <taxon>Hyphomicrobiales</taxon>
        <taxon>Devosiaceae</taxon>
        <taxon>Devosia</taxon>
    </lineage>
</organism>
<sequence>MQRTTAAAVAILLLAPPTLADEAAEYAELLSETVTAVTAARAYAEVCDQRFPDGQVERRDAMAGWAHVVDLAAYDRLLAGAAAAHPDVGAELEAYVAGARDEAAAAIETDAAPCHDLRQGLEKDMLGLASSIRSLVRDAEYFGIDVADAPAPAFDTPDFGVMPPAELWTRALAVMEEVGSKAGAEDNRHLREAREDYLLAWLEAQGELHLGGRIVSEDELREWRGDWQSSLEVSCSDFATERDKDLFAAAFGTDVVVSGSPTWVLEQRVGGVINLRDCRVSKAKATDAVPAIDDSAGLMLRPLDFAEAFAGPNAGITMNQVDRVLYAADFANRIDGFGNGYIDRQEDIYVLLRDGTAYRHEWDFAFTDLNVDLSRQREPERWFTWSDHWGKVTLVQSGGLDEGEEIDLSAAQRLVPMPADQRLQGAFYYLHVGSGGARSDREYVFSAHGTVTYTRGGFIAGNFADSFITVVPGDDEPQRLTYRFEDFTMIVDGPDGEERHFFALLDGADPAAPEELLIRGQVYWDREEE</sequence>
<dbReference type="RefSeq" id="WP_386834892.1">
    <property type="nucleotide sequence ID" value="NZ_JBHUNP010000001.1"/>
</dbReference>